<dbReference type="Pfam" id="PF03534">
    <property type="entry name" value="SpvB"/>
    <property type="match status" value="1"/>
</dbReference>
<dbReference type="NCBIfam" id="TIGR01643">
    <property type="entry name" value="YD_repeat_2x"/>
    <property type="match status" value="3"/>
</dbReference>
<comment type="caution">
    <text evidence="8">The sequence shown here is derived from an EMBL/GenBank/DDBJ whole genome shotgun (WGS) entry which is preliminary data.</text>
</comment>
<comment type="subcellular location">
    <subcellularLocation>
        <location evidence="1">Secreted</location>
    </subcellularLocation>
</comment>
<feature type="domain" description="DUF6443" evidence="6">
    <location>
        <begin position="982"/>
        <end position="1050"/>
    </location>
</feature>
<dbReference type="Pfam" id="PF20041">
    <property type="entry name" value="DUF6443"/>
    <property type="match status" value="1"/>
</dbReference>
<dbReference type="InterPro" id="IPR022385">
    <property type="entry name" value="Rhs_assc_core"/>
</dbReference>
<accession>A0ABW5N6X1</accession>
<keyword evidence="2" id="KW-0964">Secreted</keyword>
<evidence type="ECO:0000256" key="2">
    <source>
        <dbReference type="ARBA" id="ARBA00022525"/>
    </source>
</evidence>
<sequence length="1858" mass="203877">MKTPSIKLYTYTQGVFVVLQVVILLATFLFTTKTFAQEQVLKTETRHVETNNISISESTVDTEIQEISELDTIESISKTIEPVLTKKQQKQLKKLDKQLKKGKITQEEYDKKKAEITGIQPEEPIEPEPEMAMMARSANIEPEAQTLGKYIAPQVSTTNGSLNYEYPVVVPTGRNGLTPDISLNYNSGNKSHSSLIGTGWSFNIPYIQRINKKGTNNLYTENHFTSSLDGELIDQGNGIYTPRTENGNFLKYEFSNDIWTITDKEGTVYKLGETVQARQDNPSDTTKIFSWMLESVTDTNGNTISYSYFKDQGQIYPDIISYNQEGLYEVVFNRVAKTSPSTSYASAFKVATAHHINNVEVKTDGQTTAEYDITIVDNLVKDIQVTGYNGTSSFELPEMELGYTHENTISGFVDDTNFNLPTDSNGKVVNLRTNSQGGSFFQDINGDSLPDIVRWYIYGDNNYSTSDYGNNVFINTGNGFVEDTTFSLPTESNGRVLKLGEQKTYGGTYFQDINGDGLPDFIRWSKLGDNNYSTSDYGNNVFINTGNGFVEDTTFSLPTESNGRVLKLGEQKTYGGTYFQDINGDGLPDFIRWSKRGDNNYSTSDYGNNVFINTAKDFSNLKTLKNSQGGETEFTYTYARIQDSSNHVHFPVSVVESVTTDDNNGNVATTNYEYKGADYYYNTPHDKRFAGFSEVIKTDNDGTKTTTKYHQANGETGNEPSDSYAKIGKVFEQTVEDSSGDLFTKTRTGYTENSLGNNAHSIQAASVLTQQFDGDSSSTDTAATYEYDTYGNIEKQIQYGEVNGNADGTFSDTGLDKRTLEYSYVNNTTDYIVGLPTNQTLKNNSNVKEAETNYSYDANGNLLTESKWISGSDYSDTSYTYNSFGLPLTETDALSNTTTYSYDAHNIYPVSVTNAKGHITNYEYDYSSGKLSKETNPNGKVTDYSYDGLDRLTKIEQTIANGGTETVKEIEYNTNASPQFTKETTYRDSGDTQDIFNYTDGLGRTIQTKSEMDSGWLTLDTVYDEMGRVAKQSLPYQTSSSSDSSPISNSDLLTEFTYDTLSRVLETENAKGTTTTSYDGFETTITDAENNQKDLITDAFGNLVSVKEHSDGSIYETEYNYNTQNLLTKITDAENNVRNISYDGLGRRTQLEDLHSSDDSQFGVWNFNYDDINLTSQTDPKGTTTSYTYDQLNRVLTENNSSTIGVDVTNTYDSCINGIGQLCSVVTPDAATNYTYLKQGLVDTESKVIDGVSYTTDTDYDRQGSVTKVTHPNASFTEYSYNTRGLTDEVKWGGTSLVTAEYGVHGRPTSLTHSNGVTSTLTYDEDNLYELTNKTTELGNTKFQDLSYSYDNVGNITQIVDASNTDTAKTQSFTYDDLYRLTETNVTNSANTADYTRTYTYSPIGNINSFNGVNYTYTDTGYSNPHAVTDIGGTSYSYDNNGNLTNDGVWNHTWDYRNRLTSSADGTATSNYEYDHNNDRIKLVEGSDTTIYPTSDYEIKNGEVKVSLNLADTLVATVKDTGSTSGTGSTLNHVHTDHLGGTHITTDSTGVITQTLDYYPFGDTRIDVGSDNEAKQFTGYIKDSNTQLSYAGARYMKSDIGRFISQDPVALSLGNWKAIQEKTNGDIKTYLSNPQKHNSYSYAFNNPVKYQDEGGEWAGIDDAIALGAGFIGGVAAQGVSDIVAGELSSTNSYIASGVGGAVTAEVALYTVPTGVALAGPWGGLGGLGVAGAAGGVADYSVQTELDGTEYSSSDAASEAISQAITTAAFGGLIKLPNVKIPGINAGKGSFQAVSNQITTKLNNGTIENVSAGTLGKMLVNEVVSDSSENAAEAVVDGVSRSIKKSENNKNRNSNSSRN</sequence>
<dbReference type="PANTHER" id="PTHR32305">
    <property type="match status" value="1"/>
</dbReference>
<feature type="domain" description="Teneurin-like YD-shell" evidence="7">
    <location>
        <begin position="1317"/>
        <end position="1481"/>
    </location>
</feature>
<dbReference type="Proteomes" id="UP001597459">
    <property type="component" value="Unassembled WGS sequence"/>
</dbReference>
<dbReference type="InterPro" id="IPR028994">
    <property type="entry name" value="Integrin_alpha_N"/>
</dbReference>
<dbReference type="InterPro" id="IPR056823">
    <property type="entry name" value="TEN-like_YD-shell"/>
</dbReference>
<keyword evidence="3" id="KW-0677">Repeat</keyword>
<gene>
    <name evidence="8" type="ORF">ACFSTE_09235</name>
</gene>
<evidence type="ECO:0000313" key="8">
    <source>
        <dbReference type="EMBL" id="MFD2591013.1"/>
    </source>
</evidence>
<dbReference type="SUPFAM" id="SSF69318">
    <property type="entry name" value="Integrin alpha N-terminal domain"/>
    <property type="match status" value="1"/>
</dbReference>
<evidence type="ECO:0000256" key="5">
    <source>
        <dbReference type="SAM" id="MobiDB-lite"/>
    </source>
</evidence>
<dbReference type="EMBL" id="JBHULX010000013">
    <property type="protein sequence ID" value="MFD2591013.1"/>
    <property type="molecule type" value="Genomic_DNA"/>
</dbReference>
<organism evidence="8 9">
    <name type="scientific">Aquimarina hainanensis</name>
    <dbReference type="NCBI Taxonomy" id="1578017"/>
    <lineage>
        <taxon>Bacteria</taxon>
        <taxon>Pseudomonadati</taxon>
        <taxon>Bacteroidota</taxon>
        <taxon>Flavobacteriia</taxon>
        <taxon>Flavobacteriales</taxon>
        <taxon>Flavobacteriaceae</taxon>
        <taxon>Aquimarina</taxon>
    </lineage>
</organism>
<evidence type="ECO:0000259" key="7">
    <source>
        <dbReference type="Pfam" id="PF25023"/>
    </source>
</evidence>
<keyword evidence="9" id="KW-1185">Reference proteome</keyword>
<dbReference type="InterPro" id="IPR045619">
    <property type="entry name" value="DUF6443"/>
</dbReference>
<evidence type="ECO:0000256" key="4">
    <source>
        <dbReference type="ARBA" id="ARBA00023026"/>
    </source>
</evidence>
<proteinExistence type="predicted"/>
<dbReference type="Pfam" id="PF25023">
    <property type="entry name" value="TEN_YD-shell"/>
    <property type="match status" value="1"/>
</dbReference>
<name>A0ABW5N6X1_9FLAO</name>
<dbReference type="Gene3D" id="2.180.10.10">
    <property type="entry name" value="RHS repeat-associated core"/>
    <property type="match status" value="2"/>
</dbReference>
<dbReference type="NCBIfam" id="TIGR03696">
    <property type="entry name" value="Rhs_assc_core"/>
    <property type="match status" value="1"/>
</dbReference>
<dbReference type="InterPro" id="IPR031325">
    <property type="entry name" value="RHS_repeat"/>
</dbReference>
<dbReference type="InterPro" id="IPR006530">
    <property type="entry name" value="YD"/>
</dbReference>
<evidence type="ECO:0000256" key="3">
    <source>
        <dbReference type="ARBA" id="ARBA00022737"/>
    </source>
</evidence>
<dbReference type="RefSeq" id="WP_378298089.1">
    <property type="nucleotide sequence ID" value="NZ_JBHULX010000013.1"/>
</dbReference>
<dbReference type="InterPro" id="IPR050708">
    <property type="entry name" value="T6SS_VgrG/RHS"/>
</dbReference>
<dbReference type="PANTHER" id="PTHR32305:SF15">
    <property type="entry name" value="PROTEIN RHSA-RELATED"/>
    <property type="match status" value="1"/>
</dbReference>
<dbReference type="InterPro" id="IPR003284">
    <property type="entry name" value="Sal_SpvB"/>
</dbReference>
<keyword evidence="4" id="KW-0843">Virulence</keyword>
<dbReference type="Pfam" id="PF05593">
    <property type="entry name" value="RHS_repeat"/>
    <property type="match status" value="3"/>
</dbReference>
<feature type="region of interest" description="Disordered" evidence="5">
    <location>
        <begin position="1837"/>
        <end position="1858"/>
    </location>
</feature>
<evidence type="ECO:0000259" key="6">
    <source>
        <dbReference type="Pfam" id="PF20041"/>
    </source>
</evidence>
<evidence type="ECO:0000256" key="1">
    <source>
        <dbReference type="ARBA" id="ARBA00004613"/>
    </source>
</evidence>
<protein>
    <submittedName>
        <fullName evidence="8">SpvB/TcaC N-terminal domain-containing protein</fullName>
    </submittedName>
</protein>
<reference evidence="9" key="1">
    <citation type="journal article" date="2019" name="Int. J. Syst. Evol. Microbiol.">
        <title>The Global Catalogue of Microorganisms (GCM) 10K type strain sequencing project: providing services to taxonomists for standard genome sequencing and annotation.</title>
        <authorList>
            <consortium name="The Broad Institute Genomics Platform"/>
            <consortium name="The Broad Institute Genome Sequencing Center for Infectious Disease"/>
            <person name="Wu L."/>
            <person name="Ma J."/>
        </authorList>
    </citation>
    <scope>NUCLEOTIDE SEQUENCE [LARGE SCALE GENOMIC DNA]</scope>
    <source>
        <strain evidence="9">KCTC 42423</strain>
    </source>
</reference>
<evidence type="ECO:0000313" key="9">
    <source>
        <dbReference type="Proteomes" id="UP001597459"/>
    </source>
</evidence>